<evidence type="ECO:0000256" key="1">
    <source>
        <dbReference type="SAM" id="SignalP"/>
    </source>
</evidence>
<gene>
    <name evidence="2" type="ORF">XENOCAPTIV_023185</name>
</gene>
<protein>
    <submittedName>
        <fullName evidence="2">Uncharacterized protein</fullName>
    </submittedName>
</protein>
<reference evidence="2 3" key="1">
    <citation type="submission" date="2021-06" db="EMBL/GenBank/DDBJ databases">
        <authorList>
            <person name="Palmer J.M."/>
        </authorList>
    </citation>
    <scope>NUCLEOTIDE SEQUENCE [LARGE SCALE GENOMIC DNA]</scope>
    <source>
        <strain evidence="2 3">XC_2019</strain>
        <tissue evidence="2">Muscle</tissue>
    </source>
</reference>
<keyword evidence="3" id="KW-1185">Reference proteome</keyword>
<feature type="signal peptide" evidence="1">
    <location>
        <begin position="1"/>
        <end position="17"/>
    </location>
</feature>
<organism evidence="2 3">
    <name type="scientific">Xenoophorus captivus</name>
    <dbReference type="NCBI Taxonomy" id="1517983"/>
    <lineage>
        <taxon>Eukaryota</taxon>
        <taxon>Metazoa</taxon>
        <taxon>Chordata</taxon>
        <taxon>Craniata</taxon>
        <taxon>Vertebrata</taxon>
        <taxon>Euteleostomi</taxon>
        <taxon>Actinopterygii</taxon>
        <taxon>Neopterygii</taxon>
        <taxon>Teleostei</taxon>
        <taxon>Neoteleostei</taxon>
        <taxon>Acanthomorphata</taxon>
        <taxon>Ovalentaria</taxon>
        <taxon>Atherinomorphae</taxon>
        <taxon>Cyprinodontiformes</taxon>
        <taxon>Goodeidae</taxon>
        <taxon>Xenoophorus</taxon>
    </lineage>
</organism>
<keyword evidence="1" id="KW-0732">Signal</keyword>
<name>A0ABV0S8J5_9TELE</name>
<sequence length="185" mass="20871">MIIFYLSLACVSHTVSPVPGSIILVQCLCFRFKMFGELPLLSLRISDYKLRSVLELVDSIPLPESKPAARSTASSANTKEDLFYDAPSSPIGDKAFFPDNPLPLRYADLGKRANLVKEDPPKNMSNFHMKFEINELCRQTGAQEVIVLQLDIEGLGTELRLFTFNMTSNIFLREICLKCPEYMGW</sequence>
<accession>A0ABV0S8J5</accession>
<dbReference type="Proteomes" id="UP001434883">
    <property type="component" value="Unassembled WGS sequence"/>
</dbReference>
<evidence type="ECO:0000313" key="3">
    <source>
        <dbReference type="Proteomes" id="UP001434883"/>
    </source>
</evidence>
<comment type="caution">
    <text evidence="2">The sequence shown here is derived from an EMBL/GenBank/DDBJ whole genome shotgun (WGS) entry which is preliminary data.</text>
</comment>
<evidence type="ECO:0000313" key="2">
    <source>
        <dbReference type="EMBL" id="MEQ2216834.1"/>
    </source>
</evidence>
<feature type="chain" id="PRO_5045138527" evidence="1">
    <location>
        <begin position="18"/>
        <end position="185"/>
    </location>
</feature>
<proteinExistence type="predicted"/>
<dbReference type="EMBL" id="JAHRIN010072482">
    <property type="protein sequence ID" value="MEQ2216834.1"/>
    <property type="molecule type" value="Genomic_DNA"/>
</dbReference>